<comment type="similarity">
    <text evidence="5">Belongs to the G-protein coupled receptor 1 family.</text>
</comment>
<dbReference type="Gene3D" id="1.20.1070.10">
    <property type="entry name" value="Rhodopsin 7-helix transmembrane proteins"/>
    <property type="match status" value="1"/>
</dbReference>
<reference evidence="8 9" key="1">
    <citation type="submission" date="2024-01" db="EMBL/GenBank/DDBJ databases">
        <title>The genome of the rayed Mediterranean limpet Patella caerulea (Linnaeus, 1758).</title>
        <authorList>
            <person name="Anh-Thu Weber A."/>
            <person name="Halstead-Nussloch G."/>
        </authorList>
    </citation>
    <scope>NUCLEOTIDE SEQUENCE [LARGE SCALE GENOMIC DNA]</scope>
    <source>
        <strain evidence="8">AATW-2023a</strain>
        <tissue evidence="8">Whole specimen</tissue>
    </source>
</reference>
<dbReference type="PROSITE" id="PS00237">
    <property type="entry name" value="G_PROTEIN_RECEP_F1_1"/>
    <property type="match status" value="1"/>
</dbReference>
<dbReference type="PROSITE" id="PS50262">
    <property type="entry name" value="G_PROTEIN_RECEP_F1_2"/>
    <property type="match status" value="1"/>
</dbReference>
<dbReference type="PRINTS" id="PR00237">
    <property type="entry name" value="GPCRRHODOPSN"/>
</dbReference>
<accession>A0AAN8PH99</accession>
<keyword evidence="2 5" id="KW-0812">Transmembrane</keyword>
<keyword evidence="4 6" id="KW-0472">Membrane</keyword>
<feature type="transmembrane region" description="Helical" evidence="6">
    <location>
        <begin position="82"/>
        <end position="103"/>
    </location>
</feature>
<comment type="caution">
    <text evidence="8">The sequence shown here is derived from an EMBL/GenBank/DDBJ whole genome shotgun (WGS) entry which is preliminary data.</text>
</comment>
<dbReference type="CDD" id="cd14978">
    <property type="entry name" value="7tmA_FMRFamide_R-like"/>
    <property type="match status" value="1"/>
</dbReference>
<keyword evidence="5" id="KW-0675">Receptor</keyword>
<dbReference type="SUPFAM" id="SSF81321">
    <property type="entry name" value="Family A G protein-coupled receptor-like"/>
    <property type="match status" value="1"/>
</dbReference>
<sequence length="379" mass="43517">MADVTVSYNIQADDEVNTEQTSLSFNDSGFYRDMSDQRALLYAVTLTRNIFVPTNVLVGLMGNFLALAVFTASHQRHLSSSGYLAALACADNLFLVSLFVTWLDGIRPILMSDGSCRVIIFITYISSFLSVWYVVCFTSERYIAICHSLRAPMILGKLSEKAVVIVLVILACLLYNFALWTTSVAQYRGRPICISDDTYFELMNIVTWIDTAITMIIPFLLILFMNLRIVWCVFMYQSKRRSILQTHTTAVKNTSQMRITRTLLLVSTTFLVLNLPSHVIRLEQLIISHRGPVPLYKMLIQELTQLIYYSTFSVNFFLYAIYGKHFKRSLKIMLNNLCRRKQPRGSEWSRSDYNRTSLTSMHMIQRNTNGSMSKNYNDL</sequence>
<evidence type="ECO:0000256" key="5">
    <source>
        <dbReference type="RuleBase" id="RU000688"/>
    </source>
</evidence>
<evidence type="ECO:0000256" key="3">
    <source>
        <dbReference type="ARBA" id="ARBA00022989"/>
    </source>
</evidence>
<evidence type="ECO:0000256" key="4">
    <source>
        <dbReference type="ARBA" id="ARBA00023136"/>
    </source>
</evidence>
<feature type="transmembrane region" description="Helical" evidence="6">
    <location>
        <begin position="262"/>
        <end position="280"/>
    </location>
</feature>
<evidence type="ECO:0000313" key="8">
    <source>
        <dbReference type="EMBL" id="KAK6176099.1"/>
    </source>
</evidence>
<dbReference type="EMBL" id="JAZGQO010000010">
    <property type="protein sequence ID" value="KAK6176099.1"/>
    <property type="molecule type" value="Genomic_DNA"/>
</dbReference>
<dbReference type="GO" id="GO:0004930">
    <property type="term" value="F:G protein-coupled receptor activity"/>
    <property type="evidence" value="ECO:0007669"/>
    <property type="project" value="UniProtKB-KW"/>
</dbReference>
<dbReference type="AlphaFoldDB" id="A0AAN8PH99"/>
<feature type="transmembrane region" description="Helical" evidence="6">
    <location>
        <begin position="118"/>
        <end position="137"/>
    </location>
</feature>
<keyword evidence="5" id="KW-0807">Transducer</keyword>
<evidence type="ECO:0000256" key="6">
    <source>
        <dbReference type="SAM" id="Phobius"/>
    </source>
</evidence>
<protein>
    <recommendedName>
        <fullName evidence="7">G-protein coupled receptors family 1 profile domain-containing protein</fullName>
    </recommendedName>
</protein>
<dbReference type="PANTHER" id="PTHR46641">
    <property type="entry name" value="FMRFAMIDE RECEPTOR-RELATED"/>
    <property type="match status" value="1"/>
</dbReference>
<feature type="transmembrane region" description="Helical" evidence="6">
    <location>
        <begin position="158"/>
        <end position="178"/>
    </location>
</feature>
<dbReference type="InterPro" id="IPR017452">
    <property type="entry name" value="GPCR_Rhodpsn_7TM"/>
</dbReference>
<name>A0AAN8PH99_PATCE</name>
<dbReference type="Pfam" id="PF00001">
    <property type="entry name" value="7tm_1"/>
    <property type="match status" value="1"/>
</dbReference>
<keyword evidence="5" id="KW-0297">G-protein coupled receptor</keyword>
<dbReference type="Proteomes" id="UP001347796">
    <property type="component" value="Unassembled WGS sequence"/>
</dbReference>
<feature type="transmembrane region" description="Helical" evidence="6">
    <location>
        <begin position="306"/>
        <end position="323"/>
    </location>
</feature>
<evidence type="ECO:0000259" key="7">
    <source>
        <dbReference type="PROSITE" id="PS50262"/>
    </source>
</evidence>
<feature type="domain" description="G-protein coupled receptors family 1 profile" evidence="7">
    <location>
        <begin position="62"/>
        <end position="319"/>
    </location>
</feature>
<evidence type="ECO:0000256" key="2">
    <source>
        <dbReference type="ARBA" id="ARBA00022692"/>
    </source>
</evidence>
<dbReference type="InterPro" id="IPR052954">
    <property type="entry name" value="GPCR-Ligand_Int"/>
</dbReference>
<keyword evidence="3 6" id="KW-1133">Transmembrane helix</keyword>
<keyword evidence="9" id="KW-1185">Reference proteome</keyword>
<dbReference type="PANTHER" id="PTHR46641:SF25">
    <property type="entry name" value="CNMAMIDE RECEPTOR-RELATED"/>
    <property type="match status" value="1"/>
</dbReference>
<proteinExistence type="inferred from homology"/>
<feature type="transmembrane region" description="Helical" evidence="6">
    <location>
        <begin position="50"/>
        <end position="70"/>
    </location>
</feature>
<comment type="subcellular location">
    <subcellularLocation>
        <location evidence="1">Membrane</location>
    </subcellularLocation>
</comment>
<dbReference type="InterPro" id="IPR000276">
    <property type="entry name" value="GPCR_Rhodpsn"/>
</dbReference>
<dbReference type="GO" id="GO:0016020">
    <property type="term" value="C:membrane"/>
    <property type="evidence" value="ECO:0007669"/>
    <property type="project" value="UniProtKB-SubCell"/>
</dbReference>
<organism evidence="8 9">
    <name type="scientific">Patella caerulea</name>
    <name type="common">Rayed Mediterranean limpet</name>
    <dbReference type="NCBI Taxonomy" id="87958"/>
    <lineage>
        <taxon>Eukaryota</taxon>
        <taxon>Metazoa</taxon>
        <taxon>Spiralia</taxon>
        <taxon>Lophotrochozoa</taxon>
        <taxon>Mollusca</taxon>
        <taxon>Gastropoda</taxon>
        <taxon>Patellogastropoda</taxon>
        <taxon>Patelloidea</taxon>
        <taxon>Patellidae</taxon>
        <taxon>Patella</taxon>
    </lineage>
</organism>
<evidence type="ECO:0000256" key="1">
    <source>
        <dbReference type="ARBA" id="ARBA00004370"/>
    </source>
</evidence>
<evidence type="ECO:0000313" key="9">
    <source>
        <dbReference type="Proteomes" id="UP001347796"/>
    </source>
</evidence>
<feature type="transmembrane region" description="Helical" evidence="6">
    <location>
        <begin position="212"/>
        <end position="236"/>
    </location>
</feature>
<gene>
    <name evidence="8" type="ORF">SNE40_014448</name>
</gene>